<dbReference type="GO" id="GO:0015074">
    <property type="term" value="P:DNA integration"/>
    <property type="evidence" value="ECO:0007669"/>
    <property type="project" value="UniProtKB-KW"/>
</dbReference>
<dbReference type="GO" id="GO:0004190">
    <property type="term" value="F:aspartic-type endopeptidase activity"/>
    <property type="evidence" value="ECO:0007669"/>
    <property type="project" value="UniProtKB-KW"/>
</dbReference>
<dbReference type="InterPro" id="IPR039537">
    <property type="entry name" value="Retrotran_Ty1/copia-like"/>
</dbReference>
<sequence length="1352" mass="152289">MTMANLVPVTSTVIAKLNGLNYATWSFQMKLVLMECDLWSTIEPGEERPAKESVEKLRLHDARQGRALAKICLAIGDEQQQHVRQLCSPKEVWEELQRLYAPKDSKFRMVQLRRRLYTEKLEHHPSMDAYLATMNHLVTELISVGDSVSDGDVAMTILCGLSDDWDNVVSAICNLPATEFTCATVKQRLLAESYRRNDSSSQGTNALAAKATTFARPAIKNFGKADAICYKCSKKGHYARECKSKVDHKRKQKNSPGDGKLQMSHASLYASCGAVSNGFAGAWVIDSGATHHMSPNEEYFTKWKAKSPANTQVQIADGSVLPIANAGTVRAKLTRNKGTVKEFSAKNTLFVPGIRTGILSVPQMVENGQTVVFSRNGCRIFGADDQLVIEAEKSGRLFIVKTLPRRSNVTINNCIAEHNALDLDVWHLRMMHVSKHRILRMVKGKSAIGLNCKPTEPVICNDCLKGKSVRQPFETLHQRDREIVPLALVHCDLMGPLDESSWGGSKYMLCVIDDATRYVWVCFLRSKANVLNKFKIWKTRAERQTGKTLLKVRTDNGLEFCSRNWETFCDAHGIIHQRTMVYTPQQNGIAERMNRTLMDLVRTTLSNTGLPRSAWAELANTAAYVRNRVTNRHNETKTPFELWFGRKPSVRHLRACGCEVLVHIPKPQRNSKLIPRARSGTLVGYALNGKGWRIWMQDTREVVESRDCVFKERVFSMKKQDGPFLSTEEVTAEPPDVEEKPEEESVRQIPSLSEPSSESGVETIHESACAGEDSTEKSDGERVREVSSKSAAELQRTRSHPMVLRHRKKVQPSKEAECASADIPFPASYACEGNGAISYREAINGPEAAKWLEAMEEEMENLREHETWTLEEPPKGTKPIQCKWVLRKKVNATGEVTRYKARLVAKGYAQQKGIDYEDVYSPTSSFDTIRLLVALGVQMGWILEQADVKCAYLYGQLKEEIYMEQPSGFVCTGSEHLCCKLKKSIYGLKQSGRCWNKLLDQRLRSSGFKRNPVDPCVYGITLRSGRAIICVYVDDILTISQNEDVSKAVKELLSANFECKFAGQVSYLLGVEFTHDRDGGLTLSQKAYVERLLKRFNMENAKSVATPMEARPNFQGEQAVSRDVEKLPYRELVGGLLYLSQRTRPDIAFSVGKLSQFCSNYTKQHWDAAKRILRYLKATKHAGVKYKRNSEPLTAFADADWASCNGDRKSISGYIVFLHGSPIAWRSNKQTSIALSTMEAEYIAVSDCTRELTWMKEFIERLDIGQVLSKPISIMCDSQAAIAHANNCIDKSRTKHIAIRYHFVRDKVNDGVVELVYVPSSENIADVLTKPLSRRQHQAHVERMLDFHRMAE</sequence>
<dbReference type="WBParaSite" id="TMUE_0000001419.1">
    <property type="protein sequence ID" value="TMUE_0000001419.1"/>
    <property type="gene ID" value="WBGene00297315"/>
</dbReference>
<evidence type="ECO:0000256" key="14">
    <source>
        <dbReference type="ARBA" id="ARBA00022932"/>
    </source>
</evidence>
<keyword evidence="17" id="KW-0511">Multifunctional enzyme</keyword>
<keyword evidence="14" id="KW-0548">Nucleotidyltransferase</keyword>
<keyword evidence="6" id="KW-0547">Nucleotide-binding</keyword>
<dbReference type="InterPro" id="IPR036875">
    <property type="entry name" value="Znf_CCHC_sf"/>
</dbReference>
<evidence type="ECO:0000256" key="19">
    <source>
        <dbReference type="SAM" id="MobiDB-lite"/>
    </source>
</evidence>
<dbReference type="Pfam" id="PF22936">
    <property type="entry name" value="Pol_BBD"/>
    <property type="match status" value="1"/>
</dbReference>
<evidence type="ECO:0000256" key="10">
    <source>
        <dbReference type="ARBA" id="ARBA00022840"/>
    </source>
</evidence>
<comment type="function">
    <text evidence="1">The aspartyl protease (PR) mediates the proteolytic cleavages of the Gag and Gag-Pol polyproteins after assembly of the VLP.</text>
</comment>
<dbReference type="Proteomes" id="UP000046395">
    <property type="component" value="Unassembled WGS sequence"/>
</dbReference>
<dbReference type="GO" id="GO:0004519">
    <property type="term" value="F:endonuclease activity"/>
    <property type="evidence" value="ECO:0007669"/>
    <property type="project" value="UniProtKB-KW"/>
</dbReference>
<organism evidence="22 23">
    <name type="scientific">Trichuris muris</name>
    <name type="common">Mouse whipworm</name>
    <dbReference type="NCBI Taxonomy" id="70415"/>
    <lineage>
        <taxon>Eukaryota</taxon>
        <taxon>Metazoa</taxon>
        <taxon>Ecdysozoa</taxon>
        <taxon>Nematoda</taxon>
        <taxon>Enoplea</taxon>
        <taxon>Dorylaimia</taxon>
        <taxon>Trichinellida</taxon>
        <taxon>Trichuridae</taxon>
        <taxon>Trichuris</taxon>
    </lineage>
</organism>
<keyword evidence="7" id="KW-0064">Aspartyl protease</keyword>
<evidence type="ECO:0000256" key="2">
    <source>
        <dbReference type="ARBA" id="ARBA00022612"/>
    </source>
</evidence>
<dbReference type="InterPro" id="IPR057670">
    <property type="entry name" value="SH3_retrovirus"/>
</dbReference>
<feature type="compositionally biased region" description="Basic and acidic residues" evidence="19">
    <location>
        <begin position="774"/>
        <end position="787"/>
    </location>
</feature>
<keyword evidence="18" id="KW-0863">Zinc-finger</keyword>
<dbReference type="GO" id="GO:0019899">
    <property type="term" value="F:enzyme binding"/>
    <property type="evidence" value="ECO:0007669"/>
    <property type="project" value="UniProtKB-ARBA"/>
</dbReference>
<dbReference type="PROSITE" id="PS50158">
    <property type="entry name" value="ZF_CCHC"/>
    <property type="match status" value="1"/>
</dbReference>
<evidence type="ECO:0000256" key="7">
    <source>
        <dbReference type="ARBA" id="ARBA00022750"/>
    </source>
</evidence>
<evidence type="ECO:0000256" key="15">
    <source>
        <dbReference type="ARBA" id="ARBA00023113"/>
    </source>
</evidence>
<dbReference type="Pfam" id="PF07727">
    <property type="entry name" value="RVT_2"/>
    <property type="match status" value="1"/>
</dbReference>
<evidence type="ECO:0000256" key="8">
    <source>
        <dbReference type="ARBA" id="ARBA00022759"/>
    </source>
</evidence>
<evidence type="ECO:0000256" key="11">
    <source>
        <dbReference type="ARBA" id="ARBA00022842"/>
    </source>
</evidence>
<dbReference type="SUPFAM" id="SSF53098">
    <property type="entry name" value="Ribonuclease H-like"/>
    <property type="match status" value="1"/>
</dbReference>
<dbReference type="CDD" id="cd09272">
    <property type="entry name" value="RNase_HI_RT_Ty1"/>
    <property type="match status" value="1"/>
</dbReference>
<dbReference type="GO" id="GO:0005524">
    <property type="term" value="F:ATP binding"/>
    <property type="evidence" value="ECO:0007669"/>
    <property type="project" value="UniProtKB-KW"/>
</dbReference>
<keyword evidence="2" id="KW-1188">Viral release from host cell</keyword>
<dbReference type="InterPro" id="IPR036397">
    <property type="entry name" value="RNaseH_sf"/>
</dbReference>
<dbReference type="InterPro" id="IPR012337">
    <property type="entry name" value="RNaseH-like_sf"/>
</dbReference>
<dbReference type="InterPro" id="IPR043502">
    <property type="entry name" value="DNA/RNA_pol_sf"/>
</dbReference>
<dbReference type="SUPFAM" id="SSF57756">
    <property type="entry name" value="Retrovirus zinc finger-like domains"/>
    <property type="match status" value="1"/>
</dbReference>
<keyword evidence="22" id="KW-1185">Reference proteome</keyword>
<evidence type="ECO:0000256" key="3">
    <source>
        <dbReference type="ARBA" id="ARBA00022670"/>
    </source>
</evidence>
<dbReference type="STRING" id="70415.A0A5S6Q2N0"/>
<dbReference type="GO" id="GO:0006310">
    <property type="term" value="P:DNA recombination"/>
    <property type="evidence" value="ECO:0007669"/>
    <property type="project" value="UniProtKB-KW"/>
</dbReference>
<proteinExistence type="predicted"/>
<evidence type="ECO:0000256" key="4">
    <source>
        <dbReference type="ARBA" id="ARBA00022722"/>
    </source>
</evidence>
<evidence type="ECO:0000256" key="18">
    <source>
        <dbReference type="PROSITE-ProRule" id="PRU00047"/>
    </source>
</evidence>
<dbReference type="Pfam" id="PF00665">
    <property type="entry name" value="rve"/>
    <property type="match status" value="1"/>
</dbReference>
<dbReference type="Gene3D" id="3.30.420.10">
    <property type="entry name" value="Ribonuclease H-like superfamily/Ribonuclease H"/>
    <property type="match status" value="1"/>
</dbReference>
<dbReference type="GO" id="GO:0006508">
    <property type="term" value="P:proteolysis"/>
    <property type="evidence" value="ECO:0007669"/>
    <property type="project" value="UniProtKB-KW"/>
</dbReference>
<dbReference type="Gene3D" id="4.10.60.10">
    <property type="entry name" value="Zinc finger, CCHC-type"/>
    <property type="match status" value="1"/>
</dbReference>
<keyword evidence="10" id="KW-0067">ATP-binding</keyword>
<keyword evidence="5" id="KW-0479">Metal-binding</keyword>
<keyword evidence="13" id="KW-0695">RNA-directed DNA polymerase</keyword>
<dbReference type="GO" id="GO:0003964">
    <property type="term" value="F:RNA-directed DNA polymerase activity"/>
    <property type="evidence" value="ECO:0007669"/>
    <property type="project" value="UniProtKB-KW"/>
</dbReference>
<dbReference type="InterPro" id="IPR054722">
    <property type="entry name" value="PolX-like_BBD"/>
</dbReference>
<keyword evidence="11" id="KW-0460">Magnesium</keyword>
<evidence type="ECO:0000256" key="1">
    <source>
        <dbReference type="ARBA" id="ARBA00002180"/>
    </source>
</evidence>
<dbReference type="InterPro" id="IPR013103">
    <property type="entry name" value="RVT_2"/>
</dbReference>
<keyword evidence="8" id="KW-0255">Endonuclease</keyword>
<dbReference type="PANTHER" id="PTHR42648:SF11">
    <property type="entry name" value="TRANSPOSON TY4-P GAG-POL POLYPROTEIN"/>
    <property type="match status" value="1"/>
</dbReference>
<dbReference type="Pfam" id="PF25597">
    <property type="entry name" value="SH3_retrovirus"/>
    <property type="match status" value="1"/>
</dbReference>
<evidence type="ECO:0000256" key="5">
    <source>
        <dbReference type="ARBA" id="ARBA00022723"/>
    </source>
</evidence>
<keyword evidence="16" id="KW-0233">DNA recombination</keyword>
<dbReference type="GO" id="GO:0042575">
    <property type="term" value="C:DNA polymerase complex"/>
    <property type="evidence" value="ECO:0007669"/>
    <property type="project" value="UniProtKB-ARBA"/>
</dbReference>
<keyword evidence="12" id="KW-0229">DNA integration</keyword>
<keyword evidence="18" id="KW-0862">Zinc</keyword>
<reference evidence="23" key="1">
    <citation type="submission" date="2019-12" db="UniProtKB">
        <authorList>
            <consortium name="WormBaseParasite"/>
        </authorList>
    </citation>
    <scope>IDENTIFICATION</scope>
</reference>
<accession>A0A5S6Q2N0</accession>
<evidence type="ECO:0000256" key="16">
    <source>
        <dbReference type="ARBA" id="ARBA00023172"/>
    </source>
</evidence>
<evidence type="ECO:0000256" key="6">
    <source>
        <dbReference type="ARBA" id="ARBA00022741"/>
    </source>
</evidence>
<dbReference type="InterPro" id="IPR001878">
    <property type="entry name" value="Znf_CCHC"/>
</dbReference>
<dbReference type="SMART" id="SM00343">
    <property type="entry name" value="ZnF_C2HC"/>
    <property type="match status" value="1"/>
</dbReference>
<keyword evidence="4" id="KW-0540">Nuclease</keyword>
<feature type="compositionally biased region" description="Polar residues" evidence="19">
    <location>
        <begin position="748"/>
        <end position="760"/>
    </location>
</feature>
<feature type="region of interest" description="Disordered" evidence="19">
    <location>
        <begin position="725"/>
        <end position="798"/>
    </location>
</feature>
<name>A0A5S6Q2N0_TRIMR</name>
<dbReference type="GO" id="GO:0003887">
    <property type="term" value="F:DNA-directed DNA polymerase activity"/>
    <property type="evidence" value="ECO:0007669"/>
    <property type="project" value="UniProtKB-KW"/>
</dbReference>
<dbReference type="InterPro" id="IPR001584">
    <property type="entry name" value="Integrase_cat-core"/>
</dbReference>
<dbReference type="Pfam" id="PF14223">
    <property type="entry name" value="Retrotran_gag_2"/>
    <property type="match status" value="1"/>
</dbReference>
<feature type="domain" description="CCHC-type" evidence="20">
    <location>
        <begin position="229"/>
        <end position="244"/>
    </location>
</feature>
<protein>
    <submittedName>
        <fullName evidence="23">Retrovirus-related Pol polyprotein from transposon TNT 1-94</fullName>
    </submittedName>
</protein>
<evidence type="ECO:0000256" key="9">
    <source>
        <dbReference type="ARBA" id="ARBA00022801"/>
    </source>
</evidence>
<dbReference type="PANTHER" id="PTHR42648">
    <property type="entry name" value="TRANSPOSASE, PUTATIVE-RELATED"/>
    <property type="match status" value="1"/>
</dbReference>
<evidence type="ECO:0000259" key="21">
    <source>
        <dbReference type="PROSITE" id="PS50994"/>
    </source>
</evidence>
<dbReference type="PROSITE" id="PS50994">
    <property type="entry name" value="INTEGRASE"/>
    <property type="match status" value="1"/>
</dbReference>
<keyword evidence="9" id="KW-0378">Hydrolase</keyword>
<feature type="domain" description="Integrase catalytic" evidence="21">
    <location>
        <begin position="481"/>
        <end position="647"/>
    </location>
</feature>
<evidence type="ECO:0000256" key="13">
    <source>
        <dbReference type="ARBA" id="ARBA00022918"/>
    </source>
</evidence>
<evidence type="ECO:0000313" key="23">
    <source>
        <dbReference type="WBParaSite" id="TMUE_0000001419.1"/>
    </source>
</evidence>
<keyword evidence="14" id="KW-0239">DNA-directed DNA polymerase</keyword>
<keyword evidence="14" id="KW-0808">Transferase</keyword>
<dbReference type="GO" id="GO:0008270">
    <property type="term" value="F:zinc ion binding"/>
    <property type="evidence" value="ECO:0007669"/>
    <property type="project" value="UniProtKB-KW"/>
</dbReference>
<keyword evidence="3" id="KW-0645">Protease</keyword>
<evidence type="ECO:0000256" key="12">
    <source>
        <dbReference type="ARBA" id="ARBA00022908"/>
    </source>
</evidence>
<evidence type="ECO:0000259" key="20">
    <source>
        <dbReference type="PROSITE" id="PS50158"/>
    </source>
</evidence>
<keyword evidence="15" id="KW-0917">Virion maturation</keyword>
<dbReference type="GO" id="GO:0003676">
    <property type="term" value="F:nucleic acid binding"/>
    <property type="evidence" value="ECO:0007669"/>
    <property type="project" value="InterPro"/>
</dbReference>
<dbReference type="Pfam" id="PF00098">
    <property type="entry name" value="zf-CCHC"/>
    <property type="match status" value="1"/>
</dbReference>
<evidence type="ECO:0000313" key="22">
    <source>
        <dbReference type="Proteomes" id="UP000046395"/>
    </source>
</evidence>
<evidence type="ECO:0000256" key="17">
    <source>
        <dbReference type="ARBA" id="ARBA00023268"/>
    </source>
</evidence>
<dbReference type="SUPFAM" id="SSF56672">
    <property type="entry name" value="DNA/RNA polymerases"/>
    <property type="match status" value="1"/>
</dbReference>